<dbReference type="EMBL" id="BLAY01000008">
    <property type="protein sequence ID" value="GET36096.1"/>
    <property type="molecule type" value="Genomic_DNA"/>
</dbReference>
<protein>
    <submittedName>
        <fullName evidence="2">Uncharacterized protein</fullName>
    </submittedName>
</protein>
<comment type="caution">
    <text evidence="2">The sequence shown here is derived from an EMBL/GenBank/DDBJ whole genome shotgun (WGS) entry which is preliminary data.</text>
</comment>
<evidence type="ECO:0000256" key="1">
    <source>
        <dbReference type="SAM" id="MobiDB-lite"/>
    </source>
</evidence>
<proteinExistence type="predicted"/>
<dbReference type="AlphaFoldDB" id="A0AAV3X4F2"/>
<gene>
    <name evidence="2" type="ORF">MiSe_08440</name>
</gene>
<evidence type="ECO:0000313" key="3">
    <source>
        <dbReference type="Proteomes" id="UP001050975"/>
    </source>
</evidence>
<feature type="compositionally biased region" description="Low complexity" evidence="1">
    <location>
        <begin position="13"/>
        <end position="62"/>
    </location>
</feature>
<name>A0AAV3X4F2_9CYAN</name>
<feature type="region of interest" description="Disordered" evidence="1">
    <location>
        <begin position="12"/>
        <end position="66"/>
    </location>
</feature>
<sequence>MILLKDICNVADSQMTQPQNPQSTTSTTSQSQPLQPTQPQNSQSTSTTPQSQPVQPTQSVQQKTRLGRRTEVILKNIWEPLDFLGKSLMGDLWRTF</sequence>
<evidence type="ECO:0000313" key="2">
    <source>
        <dbReference type="EMBL" id="GET36096.1"/>
    </source>
</evidence>
<accession>A0AAV3X4F2</accession>
<reference evidence="2" key="1">
    <citation type="submission" date="2019-10" db="EMBL/GenBank/DDBJ databases">
        <title>Draft genome sequece of Microseira wollei NIES-4236.</title>
        <authorList>
            <person name="Yamaguchi H."/>
            <person name="Suzuki S."/>
            <person name="Kawachi M."/>
        </authorList>
    </citation>
    <scope>NUCLEOTIDE SEQUENCE</scope>
    <source>
        <strain evidence="2">NIES-4236</strain>
    </source>
</reference>
<keyword evidence="3" id="KW-1185">Reference proteome</keyword>
<organism evidence="2 3">
    <name type="scientific">Microseira wollei NIES-4236</name>
    <dbReference type="NCBI Taxonomy" id="2530354"/>
    <lineage>
        <taxon>Bacteria</taxon>
        <taxon>Bacillati</taxon>
        <taxon>Cyanobacteriota</taxon>
        <taxon>Cyanophyceae</taxon>
        <taxon>Oscillatoriophycideae</taxon>
        <taxon>Aerosakkonematales</taxon>
        <taxon>Aerosakkonemataceae</taxon>
        <taxon>Microseira</taxon>
    </lineage>
</organism>
<dbReference type="Proteomes" id="UP001050975">
    <property type="component" value="Unassembled WGS sequence"/>
</dbReference>